<dbReference type="AlphaFoldDB" id="A0A067KD03"/>
<proteinExistence type="predicted"/>
<dbReference type="OrthoDB" id="1746152at2759"/>
<keyword evidence="2" id="KW-1185">Reference proteome</keyword>
<dbReference type="Proteomes" id="UP000027138">
    <property type="component" value="Unassembled WGS sequence"/>
</dbReference>
<name>A0A067KD03_JATCU</name>
<organism evidence="1 2">
    <name type="scientific">Jatropha curcas</name>
    <name type="common">Barbados nut</name>
    <dbReference type="NCBI Taxonomy" id="180498"/>
    <lineage>
        <taxon>Eukaryota</taxon>
        <taxon>Viridiplantae</taxon>
        <taxon>Streptophyta</taxon>
        <taxon>Embryophyta</taxon>
        <taxon>Tracheophyta</taxon>
        <taxon>Spermatophyta</taxon>
        <taxon>Magnoliopsida</taxon>
        <taxon>eudicotyledons</taxon>
        <taxon>Gunneridae</taxon>
        <taxon>Pentapetalae</taxon>
        <taxon>rosids</taxon>
        <taxon>fabids</taxon>
        <taxon>Malpighiales</taxon>
        <taxon>Euphorbiaceae</taxon>
        <taxon>Crotonoideae</taxon>
        <taxon>Jatropheae</taxon>
        <taxon>Jatropha</taxon>
    </lineage>
</organism>
<gene>
    <name evidence="1" type="ORF">JCGZ_12190</name>
</gene>
<accession>A0A067KD03</accession>
<sequence length="79" mass="9087">MDNKKMIIEVMALQSLSRSSILEIACKNDRKIVVPPVRGTIKRKIFILLYQKLKRLGRLVVHYLPSNTDRQQQPAALIS</sequence>
<evidence type="ECO:0000313" key="2">
    <source>
        <dbReference type="Proteomes" id="UP000027138"/>
    </source>
</evidence>
<dbReference type="EMBL" id="KK914570">
    <property type="protein sequence ID" value="KDP32898.1"/>
    <property type="molecule type" value="Genomic_DNA"/>
</dbReference>
<evidence type="ECO:0000313" key="1">
    <source>
        <dbReference type="EMBL" id="KDP32898.1"/>
    </source>
</evidence>
<protein>
    <submittedName>
        <fullName evidence="1">Uncharacterized protein</fullName>
    </submittedName>
</protein>
<reference evidence="1 2" key="1">
    <citation type="journal article" date="2014" name="PLoS ONE">
        <title>Global Analysis of Gene Expression Profiles in Physic Nut (Jatropha curcas L.) Seedlings Exposed to Salt Stress.</title>
        <authorList>
            <person name="Zhang L."/>
            <person name="Zhang C."/>
            <person name="Wu P."/>
            <person name="Chen Y."/>
            <person name="Li M."/>
            <person name="Jiang H."/>
            <person name="Wu G."/>
        </authorList>
    </citation>
    <scope>NUCLEOTIDE SEQUENCE [LARGE SCALE GENOMIC DNA]</scope>
    <source>
        <strain evidence="2">cv. GZQX0401</strain>
        <tissue evidence="1">Young leaves</tissue>
    </source>
</reference>